<evidence type="ECO:0000313" key="2">
    <source>
        <dbReference type="Proteomes" id="UP001165653"/>
    </source>
</evidence>
<evidence type="ECO:0000313" key="1">
    <source>
        <dbReference type="EMBL" id="MCW1913169.1"/>
    </source>
</evidence>
<organism evidence="1 2">
    <name type="scientific">Luteolibacter rhizosphaerae</name>
    <dbReference type="NCBI Taxonomy" id="2989719"/>
    <lineage>
        <taxon>Bacteria</taxon>
        <taxon>Pseudomonadati</taxon>
        <taxon>Verrucomicrobiota</taxon>
        <taxon>Verrucomicrobiia</taxon>
        <taxon>Verrucomicrobiales</taxon>
        <taxon>Verrucomicrobiaceae</taxon>
        <taxon>Luteolibacter</taxon>
    </lineage>
</organism>
<evidence type="ECO:0008006" key="3">
    <source>
        <dbReference type="Google" id="ProtNLM"/>
    </source>
</evidence>
<sequence length="496" mass="52271">MNTSLPRMVVGLGQTALTLIVSFLPYIAQIQSVSAHVKPAMPDCGCRSTASAPLAKNPRAIVPQKIFVMLPAQVYSKNSMAILHDSGEVAVVPEDKIDKNGKLGKFKRLYGFWSNSAAPVEIKVAAGGSKFTMKVPGGNTVSATLNKTTGLAMVKVKGKLNGQKFANSSFVNISDHGTFWFETASKLQAYSKTWAGMRFKADYSALLGATAAPRGSVNTTVLGTAEGAVMGNYGWLLTKLAAISASIVGGGIENMAAFEPSTVFASIIGLGLAITGFYSPVKYGDPATHTDVANGVFGSIDTGDLDVYGAFIAQILDLLRLGGALLNSSTLWTLITEVMNELLEKPTHTLANGIVLKILYTWPADQSDLDTSTTFLGESVGYACGSSSDYLDWTGDDTGTGGLEQVTCLISQAAEDQVLPANFDITAKAGWYAPAGGSGQAFLEMYLQNPETGTLYGPRRQLTINPGVQSGCAATPVGSASFVWDAANTRLTWTFN</sequence>
<comment type="caution">
    <text evidence="1">The sequence shown here is derived from an EMBL/GenBank/DDBJ whole genome shotgun (WGS) entry which is preliminary data.</text>
</comment>
<dbReference type="EMBL" id="JAPDDR010000003">
    <property type="protein sequence ID" value="MCW1913169.1"/>
    <property type="molecule type" value="Genomic_DNA"/>
</dbReference>
<name>A0ABT3G101_9BACT</name>
<gene>
    <name evidence="1" type="ORF">OJ996_06280</name>
</gene>
<protein>
    <recommendedName>
        <fullName evidence="3">Fascin domain-containing protein</fullName>
    </recommendedName>
</protein>
<keyword evidence="2" id="KW-1185">Reference proteome</keyword>
<dbReference type="RefSeq" id="WP_264512352.1">
    <property type="nucleotide sequence ID" value="NZ_JAPDDR010000003.1"/>
</dbReference>
<accession>A0ABT3G101</accession>
<dbReference type="Proteomes" id="UP001165653">
    <property type="component" value="Unassembled WGS sequence"/>
</dbReference>
<reference evidence="1" key="1">
    <citation type="submission" date="2022-10" db="EMBL/GenBank/DDBJ databases">
        <title>Luteolibacter sp. GHJ8, whole genome shotgun sequencing project.</title>
        <authorList>
            <person name="Zhao G."/>
            <person name="Shen L."/>
        </authorList>
    </citation>
    <scope>NUCLEOTIDE SEQUENCE</scope>
    <source>
        <strain evidence="1">GHJ8</strain>
    </source>
</reference>
<proteinExistence type="predicted"/>